<dbReference type="Proteomes" id="UP000183039">
    <property type="component" value="Unassembled WGS sequence"/>
</dbReference>
<dbReference type="OrthoDB" id="4202626at2"/>
<evidence type="ECO:0000313" key="3">
    <source>
        <dbReference type="Proteomes" id="UP000065511"/>
    </source>
</evidence>
<evidence type="ECO:0000313" key="4">
    <source>
        <dbReference type="Proteomes" id="UP000183039"/>
    </source>
</evidence>
<accession>A0A0S3KF56</accession>
<sequence>MEKVTIKKRQVIQVEGTGKEKNLAFANALNQIHNRVLKEKDDVIVRIEPVDIQIVRAEQETFTEHFLFFFLPRTRADYRVLLDVEVEITLIEMETVSFVEKKVADPNGLPIPFGKNKRMHKEAN</sequence>
<reference evidence="1 3" key="2">
    <citation type="submission" date="2015-12" db="EMBL/GenBank/DDBJ databases">
        <authorList>
            <person name="Lauer A."/>
            <person name="Humrighouse B."/>
            <person name="Loparev V."/>
            <person name="Shewmaker P.L."/>
            <person name="Whitney A.M."/>
            <person name="McLaughlin R.W."/>
        </authorList>
    </citation>
    <scope>NUCLEOTIDE SEQUENCE [LARGE SCALE GENOMIC DNA]</scope>
    <source>
        <strain evidence="1 3">LMG 23085</strain>
    </source>
</reference>
<dbReference type="KEGG" id="ess:ATZ33_16360"/>
<protein>
    <recommendedName>
        <fullName evidence="5">Cytoplasmic protein</fullName>
    </recommendedName>
</protein>
<keyword evidence="3" id="KW-1185">Reference proteome</keyword>
<reference evidence="2 4" key="1">
    <citation type="submission" date="2014-12" db="EMBL/GenBank/DDBJ databases">
        <title>Draft genome sequences of 29 type strains of Enterococci.</title>
        <authorList>
            <person name="Zhong Z."/>
            <person name="Sun Z."/>
            <person name="Liu W."/>
            <person name="Zhang W."/>
            <person name="Zhang H."/>
        </authorList>
    </citation>
    <scope>NUCLEOTIDE SEQUENCE [LARGE SCALE GENOMIC DNA]</scope>
    <source>
        <strain evidence="2 4">DSM 22801</strain>
    </source>
</reference>
<name>A0A0S3KF56_9ENTE</name>
<gene>
    <name evidence="1" type="ORF">ATZ33_16360</name>
    <name evidence="2" type="ORF">RV15_GL000281</name>
</gene>
<evidence type="ECO:0008006" key="5">
    <source>
        <dbReference type="Google" id="ProtNLM"/>
    </source>
</evidence>
<dbReference type="EMBL" id="CP013614">
    <property type="protein sequence ID" value="ALS02894.1"/>
    <property type="molecule type" value="Genomic_DNA"/>
</dbReference>
<dbReference type="Pfam" id="PF14189">
    <property type="entry name" value="DUF4312"/>
    <property type="match status" value="1"/>
</dbReference>
<dbReference type="Proteomes" id="UP000065511">
    <property type="component" value="Chromosome"/>
</dbReference>
<dbReference type="NCBIfam" id="TIGR03578">
    <property type="entry name" value="EF_0831"/>
    <property type="match status" value="1"/>
</dbReference>
<dbReference type="EMBL" id="JXLC01000010">
    <property type="protein sequence ID" value="OJG91841.1"/>
    <property type="molecule type" value="Genomic_DNA"/>
</dbReference>
<organism evidence="2 4">
    <name type="scientific">Enterococcus silesiacus</name>
    <dbReference type="NCBI Taxonomy" id="332949"/>
    <lineage>
        <taxon>Bacteria</taxon>
        <taxon>Bacillati</taxon>
        <taxon>Bacillota</taxon>
        <taxon>Bacilli</taxon>
        <taxon>Lactobacillales</taxon>
        <taxon>Enterococcaceae</taxon>
        <taxon>Enterococcus</taxon>
    </lineage>
</organism>
<proteinExistence type="predicted"/>
<evidence type="ECO:0000313" key="1">
    <source>
        <dbReference type="EMBL" id="ALS02894.1"/>
    </source>
</evidence>
<evidence type="ECO:0000313" key="2">
    <source>
        <dbReference type="EMBL" id="OJG91841.1"/>
    </source>
</evidence>
<dbReference type="RefSeq" id="WP_071877630.1">
    <property type="nucleotide sequence ID" value="NZ_JXLC01000010.1"/>
</dbReference>
<dbReference type="AlphaFoldDB" id="A0A0S3KF56"/>
<dbReference type="InterPro" id="IPR020037">
    <property type="entry name" value="DUF4312"/>
</dbReference>